<evidence type="ECO:0000313" key="3">
    <source>
        <dbReference type="EMBL" id="MFC4221779.1"/>
    </source>
</evidence>
<dbReference type="RefSeq" id="WP_379767033.1">
    <property type="nucleotide sequence ID" value="NZ_JBHSCL010000009.1"/>
</dbReference>
<protein>
    <submittedName>
        <fullName evidence="3">Alpha/beta fold hydrolase</fullName>
    </submittedName>
</protein>
<dbReference type="SUPFAM" id="SSF53474">
    <property type="entry name" value="alpha/beta-Hydrolases"/>
    <property type="match status" value="1"/>
</dbReference>
<reference evidence="4" key="1">
    <citation type="journal article" date="2019" name="Int. J. Syst. Evol. Microbiol.">
        <title>The Global Catalogue of Microorganisms (GCM) 10K type strain sequencing project: providing services to taxonomists for standard genome sequencing and annotation.</title>
        <authorList>
            <consortium name="The Broad Institute Genomics Platform"/>
            <consortium name="The Broad Institute Genome Sequencing Center for Infectious Disease"/>
            <person name="Wu L."/>
            <person name="Ma J."/>
        </authorList>
    </citation>
    <scope>NUCLEOTIDE SEQUENCE [LARGE SCALE GENOMIC DNA]</scope>
    <source>
        <strain evidence="4">CGMCC 1.15774</strain>
    </source>
</reference>
<gene>
    <name evidence="3" type="ORF">ACFOWS_16630</name>
</gene>
<dbReference type="EMBL" id="JBHSCL010000009">
    <property type="protein sequence ID" value="MFC4221779.1"/>
    <property type="molecule type" value="Genomic_DNA"/>
</dbReference>
<evidence type="ECO:0000313" key="4">
    <source>
        <dbReference type="Proteomes" id="UP001595841"/>
    </source>
</evidence>
<dbReference type="InterPro" id="IPR029058">
    <property type="entry name" value="AB_hydrolase_fold"/>
</dbReference>
<accession>A0ABV8PRY2</accession>
<sequence length="269" mass="30529">MNRAAIIAVFICLHYGVFAQKQNHAQVNGVEIYYEIYGKGDPLVLLHSFTSSHKLWEPFIERLSKNHKLIVPDLRGHGKSTNPENVFTHSTSAKDIYGLMDALEIKKFKAIGASSGGMTLIHMATMDSTRIEAMILVGATSRFGVPCREIMRNSTFETVPEDWMLDMRNHQPGGDEQIKKLLQQFNGMQHSYDDMNFTAPYLSQIKCPTLIVHGELDEFFPLEIPFEMSRAIPKSSLWIIPNGGHLPIWDERWADTFLKTAESFLKGEL</sequence>
<feature type="domain" description="AB hydrolase-1" evidence="2">
    <location>
        <begin position="42"/>
        <end position="139"/>
    </location>
</feature>
<dbReference type="Pfam" id="PF00561">
    <property type="entry name" value="Abhydrolase_1"/>
    <property type="match status" value="1"/>
</dbReference>
<organism evidence="3 4">
    <name type="scientific">Flagellimonas marina</name>
    <dbReference type="NCBI Taxonomy" id="1775168"/>
    <lineage>
        <taxon>Bacteria</taxon>
        <taxon>Pseudomonadati</taxon>
        <taxon>Bacteroidota</taxon>
        <taxon>Flavobacteriia</taxon>
        <taxon>Flavobacteriales</taxon>
        <taxon>Flavobacteriaceae</taxon>
        <taxon>Flagellimonas</taxon>
    </lineage>
</organism>
<keyword evidence="1 3" id="KW-0378">Hydrolase</keyword>
<dbReference type="PANTHER" id="PTHR43798">
    <property type="entry name" value="MONOACYLGLYCEROL LIPASE"/>
    <property type="match status" value="1"/>
</dbReference>
<dbReference type="PANTHER" id="PTHR43798:SF31">
    <property type="entry name" value="AB HYDROLASE SUPERFAMILY PROTEIN YCLE"/>
    <property type="match status" value="1"/>
</dbReference>
<dbReference type="Proteomes" id="UP001595841">
    <property type="component" value="Unassembled WGS sequence"/>
</dbReference>
<proteinExistence type="predicted"/>
<evidence type="ECO:0000259" key="2">
    <source>
        <dbReference type="Pfam" id="PF00561"/>
    </source>
</evidence>
<dbReference type="GO" id="GO:0016787">
    <property type="term" value="F:hydrolase activity"/>
    <property type="evidence" value="ECO:0007669"/>
    <property type="project" value="UniProtKB-KW"/>
</dbReference>
<dbReference type="InterPro" id="IPR050266">
    <property type="entry name" value="AB_hydrolase_sf"/>
</dbReference>
<name>A0ABV8PRY2_9FLAO</name>
<dbReference type="InterPro" id="IPR000073">
    <property type="entry name" value="AB_hydrolase_1"/>
</dbReference>
<comment type="caution">
    <text evidence="3">The sequence shown here is derived from an EMBL/GenBank/DDBJ whole genome shotgun (WGS) entry which is preliminary data.</text>
</comment>
<dbReference type="Gene3D" id="3.40.50.1820">
    <property type="entry name" value="alpha/beta hydrolase"/>
    <property type="match status" value="1"/>
</dbReference>
<keyword evidence="4" id="KW-1185">Reference proteome</keyword>
<dbReference type="PRINTS" id="PR00111">
    <property type="entry name" value="ABHYDROLASE"/>
</dbReference>
<evidence type="ECO:0000256" key="1">
    <source>
        <dbReference type="ARBA" id="ARBA00022801"/>
    </source>
</evidence>